<dbReference type="Proteomes" id="UP001142393">
    <property type="component" value="Unassembled WGS sequence"/>
</dbReference>
<dbReference type="EMBL" id="JANVFU010000002">
    <property type="protein sequence ID" value="KAJ3749241.1"/>
    <property type="molecule type" value="Genomic_DNA"/>
</dbReference>
<evidence type="ECO:0000313" key="2">
    <source>
        <dbReference type="Proteomes" id="UP001142393"/>
    </source>
</evidence>
<keyword evidence="2" id="KW-1185">Reference proteome</keyword>
<dbReference type="AlphaFoldDB" id="A0A9W8P8T5"/>
<comment type="caution">
    <text evidence="1">The sequence shown here is derived from an EMBL/GenBank/DDBJ whole genome shotgun (WGS) entry which is preliminary data.</text>
</comment>
<evidence type="ECO:0000313" key="1">
    <source>
        <dbReference type="EMBL" id="KAJ3749241.1"/>
    </source>
</evidence>
<name>A0A9W8P8T5_9AGAR</name>
<gene>
    <name evidence="1" type="ORF">DFH05DRAFT_1520856</name>
</gene>
<proteinExistence type="predicted"/>
<accession>A0A9W8P8T5</accession>
<organism evidence="1 2">
    <name type="scientific">Lentinula detonsa</name>
    <dbReference type="NCBI Taxonomy" id="2804962"/>
    <lineage>
        <taxon>Eukaryota</taxon>
        <taxon>Fungi</taxon>
        <taxon>Dikarya</taxon>
        <taxon>Basidiomycota</taxon>
        <taxon>Agaricomycotina</taxon>
        <taxon>Agaricomycetes</taxon>
        <taxon>Agaricomycetidae</taxon>
        <taxon>Agaricales</taxon>
        <taxon>Marasmiineae</taxon>
        <taxon>Omphalotaceae</taxon>
        <taxon>Lentinula</taxon>
    </lineage>
</organism>
<sequence length="301" mass="34316">MMELDGSQSTALVEVNREERNYHPSFSSPDAEVVLAAKNDYVAKASVYFRLHSHNLKTASGFFREMFLLPQNSQLDDGVFYLEEDASTLELLFRMISGLPIPQIDSYDTIDPLLDAIEKYDTPGPLSVVRLLVMTPPLLGQPFRLYAIACRFGWDTEAQYASTQTLSYDLYDKEIRKYLSRLSSAALLRLFDLHRLRREGLRQRLNDPPFVSGGLATCNNCNAVIDYHTWRELKYKIILEMDVRPLGDTILEQGLSGWPEALACWQAKCVQTGCSRALYDKIETLRVIRECIETLPRSITT</sequence>
<evidence type="ECO:0008006" key="3">
    <source>
        <dbReference type="Google" id="ProtNLM"/>
    </source>
</evidence>
<protein>
    <recommendedName>
        <fullName evidence="3">BTB domain-containing protein</fullName>
    </recommendedName>
</protein>
<reference evidence="1 2" key="1">
    <citation type="journal article" date="2023" name="Proc. Natl. Acad. Sci. U.S.A.">
        <title>A global phylogenomic analysis of the shiitake genus Lentinula.</title>
        <authorList>
            <person name="Sierra-Patev S."/>
            <person name="Min B."/>
            <person name="Naranjo-Ortiz M."/>
            <person name="Looney B."/>
            <person name="Konkel Z."/>
            <person name="Slot J.C."/>
            <person name="Sakamoto Y."/>
            <person name="Steenwyk J.L."/>
            <person name="Rokas A."/>
            <person name="Carro J."/>
            <person name="Camarero S."/>
            <person name="Ferreira P."/>
            <person name="Molpeceres G."/>
            <person name="Ruiz-Duenas F.J."/>
            <person name="Serrano A."/>
            <person name="Henrissat B."/>
            <person name="Drula E."/>
            <person name="Hughes K.W."/>
            <person name="Mata J.L."/>
            <person name="Ishikawa N.K."/>
            <person name="Vargas-Isla R."/>
            <person name="Ushijima S."/>
            <person name="Smith C.A."/>
            <person name="Donoghue J."/>
            <person name="Ahrendt S."/>
            <person name="Andreopoulos W."/>
            <person name="He G."/>
            <person name="LaButti K."/>
            <person name="Lipzen A."/>
            <person name="Ng V."/>
            <person name="Riley R."/>
            <person name="Sandor L."/>
            <person name="Barry K."/>
            <person name="Martinez A.T."/>
            <person name="Xiao Y."/>
            <person name="Gibbons J.G."/>
            <person name="Terashima K."/>
            <person name="Grigoriev I.V."/>
            <person name="Hibbett D."/>
        </authorList>
    </citation>
    <scope>NUCLEOTIDE SEQUENCE [LARGE SCALE GENOMIC DNA]</scope>
    <source>
        <strain evidence="1 2">TFB7810</strain>
    </source>
</reference>